<proteinExistence type="predicted"/>
<feature type="domain" description="DUF4214" evidence="1">
    <location>
        <begin position="10"/>
        <end position="55"/>
    </location>
</feature>
<dbReference type="Gene3D" id="3.40.50.150">
    <property type="entry name" value="Vaccinia Virus protein VP39"/>
    <property type="match status" value="1"/>
</dbReference>
<dbReference type="SUPFAM" id="SSF53335">
    <property type="entry name" value="S-adenosyl-L-methionine-dependent methyltransferases"/>
    <property type="match status" value="1"/>
</dbReference>
<dbReference type="Pfam" id="PF13489">
    <property type="entry name" value="Methyltransf_23"/>
    <property type="match status" value="1"/>
</dbReference>
<dbReference type="Gene3D" id="1.10.3130.20">
    <property type="entry name" value="Phycobilisome linker domain"/>
    <property type="match status" value="1"/>
</dbReference>
<sequence>MEEELVEIKINQLYRKILGRTPDKSGLEFYTKQLTTGTKTLSDVEKSLLDSDEYRTIQSAPKFKSHYSNDEITKIIESVPEQTNGVFTWYHSFRFGNVYAHGTITSLQYQMWVSSLIPENLKNKTVLDIGTADGFYSFLCESRGAKKVVAVDWTKFPGFSAAHKILDSKVEFQELVVGDGNAAFAELKQKIGAIDEIKEKFDFVLFFGIFYHLPNPIAVLQKLFDITNEMLLI</sequence>
<dbReference type="CDD" id="cd02440">
    <property type="entry name" value="AdoMet_MTases"/>
    <property type="match status" value="1"/>
</dbReference>
<dbReference type="InterPro" id="IPR025282">
    <property type="entry name" value="DUF4214"/>
</dbReference>
<protein>
    <recommendedName>
        <fullName evidence="1">DUF4214 domain-containing protein</fullName>
    </recommendedName>
</protein>
<dbReference type="InterPro" id="IPR029063">
    <property type="entry name" value="SAM-dependent_MTases_sf"/>
</dbReference>
<accession>A0A383E365</accession>
<reference evidence="2" key="1">
    <citation type="submission" date="2018-05" db="EMBL/GenBank/DDBJ databases">
        <authorList>
            <person name="Lanie J.A."/>
            <person name="Ng W.-L."/>
            <person name="Kazmierczak K.M."/>
            <person name="Andrzejewski T.M."/>
            <person name="Davidsen T.M."/>
            <person name="Wayne K.J."/>
            <person name="Tettelin H."/>
            <person name="Glass J.I."/>
            <person name="Rusch D."/>
            <person name="Podicherti R."/>
            <person name="Tsui H.-C.T."/>
            <person name="Winkler M.E."/>
        </authorList>
    </citation>
    <scope>NUCLEOTIDE SEQUENCE</scope>
</reference>
<dbReference type="Pfam" id="PF13946">
    <property type="entry name" value="DUF4214"/>
    <property type="match status" value="1"/>
</dbReference>
<name>A0A383E365_9ZZZZ</name>
<organism evidence="2">
    <name type="scientific">marine metagenome</name>
    <dbReference type="NCBI Taxonomy" id="408172"/>
    <lineage>
        <taxon>unclassified sequences</taxon>
        <taxon>metagenomes</taxon>
        <taxon>ecological metagenomes</taxon>
    </lineage>
</organism>
<dbReference type="AlphaFoldDB" id="A0A383E365"/>
<evidence type="ECO:0000259" key="1">
    <source>
        <dbReference type="Pfam" id="PF13946"/>
    </source>
</evidence>
<evidence type="ECO:0000313" key="2">
    <source>
        <dbReference type="EMBL" id="SVE50538.1"/>
    </source>
</evidence>
<feature type="non-terminal residue" evidence="2">
    <location>
        <position position="233"/>
    </location>
</feature>
<gene>
    <name evidence="2" type="ORF">METZ01_LOCUS503392</name>
</gene>
<dbReference type="InterPro" id="IPR038255">
    <property type="entry name" value="PBS_linker_sf"/>
</dbReference>
<dbReference type="EMBL" id="UINC01221971">
    <property type="protein sequence ID" value="SVE50538.1"/>
    <property type="molecule type" value="Genomic_DNA"/>
</dbReference>